<proteinExistence type="predicted"/>
<protein>
    <submittedName>
        <fullName evidence="3">Pilus assembly protein</fullName>
    </submittedName>
</protein>
<dbReference type="Pfam" id="PF01464">
    <property type="entry name" value="SLT"/>
    <property type="match status" value="1"/>
</dbReference>
<dbReference type="Gene3D" id="1.10.530.10">
    <property type="match status" value="1"/>
</dbReference>
<dbReference type="RefSeq" id="WP_084879906.1">
    <property type="nucleotide sequence ID" value="NZ_JAGGMY010000003.1"/>
</dbReference>
<evidence type="ECO:0000259" key="2">
    <source>
        <dbReference type="Pfam" id="PF01464"/>
    </source>
</evidence>
<dbReference type="CDD" id="cd13400">
    <property type="entry name" value="LT_IagB-like"/>
    <property type="match status" value="1"/>
</dbReference>
<accession>A0A1X1EMJ5</accession>
<dbReference type="InterPro" id="IPR023346">
    <property type="entry name" value="Lysozyme-like_dom_sf"/>
</dbReference>
<feature type="domain" description="Transglycosylase SLT" evidence="2">
    <location>
        <begin position="43"/>
        <end position="159"/>
    </location>
</feature>
<evidence type="ECO:0000313" key="3">
    <source>
        <dbReference type="EMBL" id="ORM90177.1"/>
    </source>
</evidence>
<sequence>MLRKIASLLLALFLSLSLPVHAGRSQPQAGTNSLPVLSRSELCFDRAGRMYQIDPLLLEAIARQESRFNPNATNTRSAGGSTDYGIMQVNSTHIPKLKRMGIIRQTDDLFKPCLNIQIGAWILAQHFRTCGVNWNCLGSYNAGFDKSRDNTRENYADIIYNNYRTLSRERRNIALH</sequence>
<dbReference type="InterPro" id="IPR008258">
    <property type="entry name" value="Transglycosylase_SLT_dom_1"/>
</dbReference>
<dbReference type="AlphaFoldDB" id="A0A1X1EMJ5"/>
<comment type="caution">
    <text evidence="3">The sequence shown here is derived from an EMBL/GenBank/DDBJ whole genome shotgun (WGS) entry which is preliminary data.</text>
</comment>
<dbReference type="EMBL" id="MLJI01000002">
    <property type="protein sequence ID" value="ORM90177.1"/>
    <property type="molecule type" value="Genomic_DNA"/>
</dbReference>
<name>A0A1X1EMJ5_PANCY</name>
<dbReference type="Proteomes" id="UP000193749">
    <property type="component" value="Unassembled WGS sequence"/>
</dbReference>
<keyword evidence="4" id="KW-1185">Reference proteome</keyword>
<feature type="signal peptide" evidence="1">
    <location>
        <begin position="1"/>
        <end position="22"/>
    </location>
</feature>
<feature type="chain" id="PRO_5011964664" evidence="1">
    <location>
        <begin position="23"/>
        <end position="176"/>
    </location>
</feature>
<gene>
    <name evidence="3" type="ORF">HA50_26910</name>
</gene>
<organism evidence="3 4">
    <name type="scientific">Pantoea cypripedii</name>
    <name type="common">Pectobacterium cypripedii</name>
    <name type="synonym">Erwinia cypripedii</name>
    <dbReference type="NCBI Taxonomy" id="55209"/>
    <lineage>
        <taxon>Bacteria</taxon>
        <taxon>Pseudomonadati</taxon>
        <taxon>Pseudomonadota</taxon>
        <taxon>Gammaproteobacteria</taxon>
        <taxon>Enterobacterales</taxon>
        <taxon>Erwiniaceae</taxon>
        <taxon>Pantoea</taxon>
    </lineage>
</organism>
<evidence type="ECO:0000313" key="4">
    <source>
        <dbReference type="Proteomes" id="UP000193749"/>
    </source>
</evidence>
<keyword evidence="1" id="KW-0732">Signal</keyword>
<reference evidence="3 4" key="1">
    <citation type="journal article" date="2017" name="Antonie Van Leeuwenhoek">
        <title>Phylogenomic resolution of the bacterial genus Pantoea and its relationship with Erwinia and Tatumella.</title>
        <authorList>
            <person name="Palmer M."/>
            <person name="Steenkamp E.T."/>
            <person name="Coetzee M.P."/>
            <person name="Chan W.Y."/>
            <person name="van Zyl E."/>
            <person name="De Maayer P."/>
            <person name="Coutinho T.A."/>
            <person name="Blom J."/>
            <person name="Smits T.H."/>
            <person name="Duffy B."/>
            <person name="Venter S.N."/>
        </authorList>
    </citation>
    <scope>NUCLEOTIDE SEQUENCE [LARGE SCALE GENOMIC DNA]</scope>
    <source>
        <strain evidence="3 4">LMG 2657</strain>
    </source>
</reference>
<dbReference type="STRING" id="55209.HA50_26910"/>
<dbReference type="SUPFAM" id="SSF53955">
    <property type="entry name" value="Lysozyme-like"/>
    <property type="match status" value="1"/>
</dbReference>
<evidence type="ECO:0000256" key="1">
    <source>
        <dbReference type="SAM" id="SignalP"/>
    </source>
</evidence>
<dbReference type="OrthoDB" id="9808681at2"/>